<name>A0A4R7SYI1_9ACTN</name>
<keyword evidence="9" id="KW-1133">Transmembrane helix</keyword>
<evidence type="ECO:0000256" key="4">
    <source>
        <dbReference type="ARBA" id="ARBA00022679"/>
    </source>
</evidence>
<sequence>MTVGRAAIYGSRVTSTELSHDDRIRRVMLPVVVSVIAVVGSFGASRGETDRRAADWFMVVLLLIGSVSLYWLRSRPIPVLWATVVSTLVYMLMQYAYGPVIFSFVIAVFTAIRRGYRVPGWSALVALYAGHVLGRAVLGINGQSIYQVLLVGTCFVVLGFLAELFRGHRERVLAADRTRREEELRKAGEERLRIAQELHDVVAHHISLINVQASTALHLADRQPEQAAPALAAIKEASKEALVELRSIVGILRQSDEAAPRQPVVGLDHLDSLISRTSMAGLEVHSMIHGVPRPLPTGLDRAAFRIIQESLTNVVRHAKATSATVRIQYGDSALVLQVDDDGQSLTGPPKEGNGIIGMRERATALGGTLTATRTPAGGLRIVAQLPLEPAGL</sequence>
<dbReference type="GO" id="GO:0016020">
    <property type="term" value="C:membrane"/>
    <property type="evidence" value="ECO:0007669"/>
    <property type="project" value="InterPro"/>
</dbReference>
<protein>
    <recommendedName>
        <fullName evidence="2">histidine kinase</fullName>
        <ecNumber evidence="2">2.7.13.3</ecNumber>
    </recommendedName>
</protein>
<proteinExistence type="predicted"/>
<evidence type="ECO:0000256" key="9">
    <source>
        <dbReference type="SAM" id="Phobius"/>
    </source>
</evidence>
<comment type="caution">
    <text evidence="12">The sequence shown here is derived from an EMBL/GenBank/DDBJ whole genome shotgun (WGS) entry which is preliminary data.</text>
</comment>
<feature type="transmembrane region" description="Helical" evidence="9">
    <location>
        <begin position="119"/>
        <end position="138"/>
    </location>
</feature>
<feature type="transmembrane region" description="Helical" evidence="9">
    <location>
        <begin position="92"/>
        <end position="112"/>
    </location>
</feature>
<keyword evidence="13" id="KW-1185">Reference proteome</keyword>
<dbReference type="GO" id="GO:0005524">
    <property type="term" value="F:ATP binding"/>
    <property type="evidence" value="ECO:0007669"/>
    <property type="project" value="UniProtKB-KW"/>
</dbReference>
<feature type="domain" description="Signal transduction histidine kinase subgroup 3 dimerisation and phosphoacceptor" evidence="11">
    <location>
        <begin position="190"/>
        <end position="256"/>
    </location>
</feature>
<evidence type="ECO:0000256" key="5">
    <source>
        <dbReference type="ARBA" id="ARBA00022741"/>
    </source>
</evidence>
<dbReference type="Pfam" id="PF02518">
    <property type="entry name" value="HATPase_c"/>
    <property type="match status" value="1"/>
</dbReference>
<evidence type="ECO:0000259" key="11">
    <source>
        <dbReference type="Pfam" id="PF07730"/>
    </source>
</evidence>
<dbReference type="EMBL" id="SOCE01000002">
    <property type="protein sequence ID" value="TDU83538.1"/>
    <property type="molecule type" value="Genomic_DNA"/>
</dbReference>
<dbReference type="InterPro" id="IPR036890">
    <property type="entry name" value="HATPase_C_sf"/>
</dbReference>
<evidence type="ECO:0000256" key="7">
    <source>
        <dbReference type="ARBA" id="ARBA00022840"/>
    </source>
</evidence>
<dbReference type="GO" id="GO:0000155">
    <property type="term" value="F:phosphorelay sensor kinase activity"/>
    <property type="evidence" value="ECO:0007669"/>
    <property type="project" value="InterPro"/>
</dbReference>
<dbReference type="Gene3D" id="3.30.565.10">
    <property type="entry name" value="Histidine kinase-like ATPase, C-terminal domain"/>
    <property type="match status" value="1"/>
</dbReference>
<dbReference type="InterPro" id="IPR003594">
    <property type="entry name" value="HATPase_dom"/>
</dbReference>
<evidence type="ECO:0000259" key="10">
    <source>
        <dbReference type="Pfam" id="PF02518"/>
    </source>
</evidence>
<dbReference type="PANTHER" id="PTHR24421">
    <property type="entry name" value="NITRATE/NITRITE SENSOR PROTEIN NARX-RELATED"/>
    <property type="match status" value="1"/>
</dbReference>
<evidence type="ECO:0000313" key="13">
    <source>
        <dbReference type="Proteomes" id="UP000295151"/>
    </source>
</evidence>
<evidence type="ECO:0000256" key="8">
    <source>
        <dbReference type="ARBA" id="ARBA00023012"/>
    </source>
</evidence>
<keyword evidence="8" id="KW-0902">Two-component regulatory system</keyword>
<keyword evidence="6 12" id="KW-0418">Kinase</keyword>
<evidence type="ECO:0000256" key="6">
    <source>
        <dbReference type="ARBA" id="ARBA00022777"/>
    </source>
</evidence>
<feature type="transmembrane region" description="Helical" evidence="9">
    <location>
        <begin position="144"/>
        <end position="165"/>
    </location>
</feature>
<evidence type="ECO:0000256" key="3">
    <source>
        <dbReference type="ARBA" id="ARBA00022553"/>
    </source>
</evidence>
<keyword evidence="7" id="KW-0067">ATP-binding</keyword>
<dbReference type="CDD" id="cd16917">
    <property type="entry name" value="HATPase_UhpB-NarQ-NarX-like"/>
    <property type="match status" value="1"/>
</dbReference>
<organism evidence="12 13">
    <name type="scientific">Kribbella voronezhensis</name>
    <dbReference type="NCBI Taxonomy" id="2512212"/>
    <lineage>
        <taxon>Bacteria</taxon>
        <taxon>Bacillati</taxon>
        <taxon>Actinomycetota</taxon>
        <taxon>Actinomycetes</taxon>
        <taxon>Propionibacteriales</taxon>
        <taxon>Kribbellaceae</taxon>
        <taxon>Kribbella</taxon>
    </lineage>
</organism>
<feature type="domain" description="Histidine kinase/HSP90-like ATPase" evidence="10">
    <location>
        <begin position="301"/>
        <end position="388"/>
    </location>
</feature>
<dbReference type="Proteomes" id="UP000295151">
    <property type="component" value="Unassembled WGS sequence"/>
</dbReference>
<dbReference type="InterPro" id="IPR011712">
    <property type="entry name" value="Sig_transdc_His_kin_sub3_dim/P"/>
</dbReference>
<keyword evidence="5" id="KW-0547">Nucleotide-binding</keyword>
<keyword evidence="9" id="KW-0812">Transmembrane</keyword>
<keyword evidence="4" id="KW-0808">Transferase</keyword>
<comment type="catalytic activity">
    <reaction evidence="1">
        <text>ATP + protein L-histidine = ADP + protein N-phospho-L-histidine.</text>
        <dbReference type="EC" id="2.7.13.3"/>
    </reaction>
</comment>
<dbReference type="GO" id="GO:0046983">
    <property type="term" value="F:protein dimerization activity"/>
    <property type="evidence" value="ECO:0007669"/>
    <property type="project" value="InterPro"/>
</dbReference>
<dbReference type="AlphaFoldDB" id="A0A4R7SYI1"/>
<feature type="transmembrane region" description="Helical" evidence="9">
    <location>
        <begin position="56"/>
        <end position="72"/>
    </location>
</feature>
<dbReference type="Pfam" id="PF07730">
    <property type="entry name" value="HisKA_3"/>
    <property type="match status" value="1"/>
</dbReference>
<dbReference type="SUPFAM" id="SSF103473">
    <property type="entry name" value="MFS general substrate transporter"/>
    <property type="match status" value="1"/>
</dbReference>
<keyword evidence="3" id="KW-0597">Phosphoprotein</keyword>
<dbReference type="InterPro" id="IPR036259">
    <property type="entry name" value="MFS_trans_sf"/>
</dbReference>
<dbReference type="PANTHER" id="PTHR24421:SF10">
    <property type="entry name" value="NITRATE_NITRITE SENSOR PROTEIN NARQ"/>
    <property type="match status" value="1"/>
</dbReference>
<evidence type="ECO:0000256" key="1">
    <source>
        <dbReference type="ARBA" id="ARBA00000085"/>
    </source>
</evidence>
<dbReference type="InterPro" id="IPR050482">
    <property type="entry name" value="Sensor_HK_TwoCompSys"/>
</dbReference>
<dbReference type="SUPFAM" id="SSF55874">
    <property type="entry name" value="ATPase domain of HSP90 chaperone/DNA topoisomerase II/histidine kinase"/>
    <property type="match status" value="1"/>
</dbReference>
<dbReference type="Gene3D" id="1.20.5.1930">
    <property type="match status" value="1"/>
</dbReference>
<keyword evidence="9" id="KW-0472">Membrane</keyword>
<evidence type="ECO:0000313" key="12">
    <source>
        <dbReference type="EMBL" id="TDU83538.1"/>
    </source>
</evidence>
<accession>A0A4R7SYI1</accession>
<dbReference type="EC" id="2.7.13.3" evidence="2"/>
<evidence type="ECO:0000256" key="2">
    <source>
        <dbReference type="ARBA" id="ARBA00012438"/>
    </source>
</evidence>
<feature type="transmembrane region" description="Helical" evidence="9">
    <location>
        <begin position="27"/>
        <end position="44"/>
    </location>
</feature>
<reference evidence="12 13" key="1">
    <citation type="submission" date="2019-03" db="EMBL/GenBank/DDBJ databases">
        <title>Genomic Encyclopedia of Type Strains, Phase III (KMG-III): the genomes of soil and plant-associated and newly described type strains.</title>
        <authorList>
            <person name="Whitman W."/>
        </authorList>
    </citation>
    <scope>NUCLEOTIDE SEQUENCE [LARGE SCALE GENOMIC DNA]</scope>
    <source>
        <strain evidence="12 13">VKM Ac-2575</strain>
    </source>
</reference>
<gene>
    <name evidence="12" type="ORF">EV138_6002</name>
</gene>